<keyword evidence="3" id="KW-1185">Reference proteome</keyword>
<comment type="caution">
    <text evidence="2">The sequence shown here is derived from an EMBL/GenBank/DDBJ whole genome shotgun (WGS) entry which is preliminary data.</text>
</comment>
<protein>
    <submittedName>
        <fullName evidence="2">Uncharacterized protein</fullName>
    </submittedName>
</protein>
<evidence type="ECO:0000313" key="3">
    <source>
        <dbReference type="Proteomes" id="UP000027361"/>
    </source>
</evidence>
<feature type="compositionally biased region" description="Basic and acidic residues" evidence="1">
    <location>
        <begin position="62"/>
        <end position="79"/>
    </location>
</feature>
<dbReference type="AlphaFoldDB" id="A0A066V9M7"/>
<sequence>MLYLYILPRLVIRRDQILQFSSVGDTKFGHTYGMSLVGLNASDASHPPLNATSYTQTHTGHGSKDAVREVRRDSSQGGR</sequence>
<proteinExistence type="predicted"/>
<dbReference type="InParanoid" id="A0A066V9M7"/>
<gene>
    <name evidence="2" type="ORF">K437DRAFT_260371</name>
</gene>
<feature type="compositionally biased region" description="Polar residues" evidence="1">
    <location>
        <begin position="50"/>
        <end position="60"/>
    </location>
</feature>
<evidence type="ECO:0000256" key="1">
    <source>
        <dbReference type="SAM" id="MobiDB-lite"/>
    </source>
</evidence>
<dbReference type="RefSeq" id="XP_013239795.1">
    <property type="nucleotide sequence ID" value="XM_013384341.1"/>
</dbReference>
<name>A0A066V9M7_TILAU</name>
<accession>A0A066V9M7</accession>
<evidence type="ECO:0000313" key="2">
    <source>
        <dbReference type="EMBL" id="KDN35454.1"/>
    </source>
</evidence>
<dbReference type="HOGENOM" id="CLU_2607698_0_0_1"/>
<organism evidence="2 3">
    <name type="scientific">Tilletiaria anomala (strain ATCC 24038 / CBS 436.72 / UBC 951)</name>
    <dbReference type="NCBI Taxonomy" id="1037660"/>
    <lineage>
        <taxon>Eukaryota</taxon>
        <taxon>Fungi</taxon>
        <taxon>Dikarya</taxon>
        <taxon>Basidiomycota</taxon>
        <taxon>Ustilaginomycotina</taxon>
        <taxon>Exobasidiomycetes</taxon>
        <taxon>Georgefischeriales</taxon>
        <taxon>Tilletiariaceae</taxon>
        <taxon>Tilletiaria</taxon>
    </lineage>
</organism>
<dbReference type="EMBL" id="JMSN01000214">
    <property type="protein sequence ID" value="KDN35454.1"/>
    <property type="molecule type" value="Genomic_DNA"/>
</dbReference>
<feature type="region of interest" description="Disordered" evidence="1">
    <location>
        <begin position="47"/>
        <end position="79"/>
    </location>
</feature>
<dbReference type="GeneID" id="25265529"/>
<reference evidence="2 3" key="1">
    <citation type="submission" date="2014-05" db="EMBL/GenBank/DDBJ databases">
        <title>Draft genome sequence of a rare smut relative, Tilletiaria anomala UBC 951.</title>
        <authorList>
            <consortium name="DOE Joint Genome Institute"/>
            <person name="Toome M."/>
            <person name="Kuo A."/>
            <person name="Henrissat B."/>
            <person name="Lipzen A."/>
            <person name="Tritt A."/>
            <person name="Yoshinaga Y."/>
            <person name="Zane M."/>
            <person name="Barry K."/>
            <person name="Grigoriev I.V."/>
            <person name="Spatafora J.W."/>
            <person name="Aimea M.C."/>
        </authorList>
    </citation>
    <scope>NUCLEOTIDE SEQUENCE [LARGE SCALE GENOMIC DNA]</scope>
    <source>
        <strain evidence="2 3">UBC 951</strain>
    </source>
</reference>
<dbReference type="Proteomes" id="UP000027361">
    <property type="component" value="Unassembled WGS sequence"/>
</dbReference>